<dbReference type="AlphaFoldDB" id="A0A6H3F905"/>
<evidence type="ECO:0000313" key="2">
    <source>
        <dbReference type="Proteomes" id="UP000292919"/>
    </source>
</evidence>
<reference evidence="1 2" key="1">
    <citation type="submission" date="2018-12" db="EMBL/GenBank/DDBJ databases">
        <title>First genome draft of Desulfovibrio legallis sp. nov.</title>
        <authorList>
            <person name="Ben Dhia O."/>
            <person name="Najjari A."/>
            <person name="Ferjani R."/>
            <person name="Fhoula I."/>
            <person name="Fardeau M.-L."/>
            <person name="Boudabbous A."/>
            <person name="Ouzari H.I."/>
        </authorList>
    </citation>
    <scope>NUCLEOTIDE SEQUENCE [LARGE SCALE GENOMIC DNA]</scope>
    <source>
        <strain evidence="1 2">H1T</strain>
    </source>
</reference>
<dbReference type="Gene3D" id="3.20.20.80">
    <property type="entry name" value="Glycosidases"/>
    <property type="match status" value="1"/>
</dbReference>
<dbReference type="InterPro" id="IPR017853">
    <property type="entry name" value="GH"/>
</dbReference>
<accession>A0A6H3F905</accession>
<proteinExistence type="predicted"/>
<organism evidence="1 2">
    <name type="scientific">Desulfovibrio legallii</name>
    <dbReference type="NCBI Taxonomy" id="571438"/>
    <lineage>
        <taxon>Bacteria</taxon>
        <taxon>Pseudomonadati</taxon>
        <taxon>Thermodesulfobacteriota</taxon>
        <taxon>Desulfovibrionia</taxon>
        <taxon>Desulfovibrionales</taxon>
        <taxon>Desulfovibrionaceae</taxon>
        <taxon>Desulfovibrio</taxon>
    </lineage>
</organism>
<dbReference type="Proteomes" id="UP000292919">
    <property type="component" value="Unassembled WGS sequence"/>
</dbReference>
<dbReference type="Gene3D" id="3.10.50.10">
    <property type="match status" value="1"/>
</dbReference>
<dbReference type="GO" id="GO:0016787">
    <property type="term" value="F:hydrolase activity"/>
    <property type="evidence" value="ECO:0007669"/>
    <property type="project" value="UniProtKB-KW"/>
</dbReference>
<dbReference type="SUPFAM" id="SSF51445">
    <property type="entry name" value="(Trans)glycosidases"/>
    <property type="match status" value="1"/>
</dbReference>
<keyword evidence="1" id="KW-0378">Hydrolase</keyword>
<dbReference type="EMBL" id="SIXC01000021">
    <property type="protein sequence ID" value="TBH78178.1"/>
    <property type="molecule type" value="Genomic_DNA"/>
</dbReference>
<protein>
    <submittedName>
        <fullName evidence="1">Glycosyl hydrolase</fullName>
    </submittedName>
</protein>
<keyword evidence="2" id="KW-1185">Reference proteome</keyword>
<dbReference type="InterPro" id="IPR029070">
    <property type="entry name" value="Chitinase_insertion_sf"/>
</dbReference>
<name>A0A6H3F905_9BACT</name>
<comment type="caution">
    <text evidence="1">The sequence shown here is derived from an EMBL/GenBank/DDBJ whole genome shotgun (WGS) entry which is preliminary data.</text>
</comment>
<gene>
    <name evidence="1" type="ORF">EB812_11435</name>
</gene>
<sequence>MTNGLAELRQSNFKNALMFAAYFDKQDKPFLTADMKKALRGALAVLGSGQGVYLSVVNDVVEGPGKSVQKDPGLVSRLMATDASRTAHRRELLALLAVYPFKGLELDYERVTMEDWPKLLQFAHELSTTLATQGKKLRLVMEPKQKYLQGDLPVGPQYVVMAYNLHGSHNGPGAKADDVFLRQLAQWCAHWPVKPGLALSAGGFAWNARGVVELTERKAAAWAQGAGVQPARDAASHALYFKAADNAPGSPLLAKGGTTGDICEVWYADGATLAHWAEVGRSLGFGEISLWRLGGNMPESLSKIAGE</sequence>
<evidence type="ECO:0000313" key="1">
    <source>
        <dbReference type="EMBL" id="TBH78178.1"/>
    </source>
</evidence>